<sequence length="1613" mass="166868">MEPPGGSAAAAPEVAPSAQTDQTTTHTHDATSVTSAGQDDEKDATSNEVCVEADVDTPSDSLLKSLVESVQEAHQAAQPASRPCLQPAIQPTLSEVATDATPRPSSPPVTQSALEVATQPDTQPSLQPTSELASQSTIKEEPTNAALSAATEALGTALLESLQSAFKRPRSEVEDDDRETDECADTKRVKLEPVLQPEPAISITSPLMPPTSAQDPVVIPTPSPAPTSDFISPAASAPAANIAPSEEAAAPFDIPPDMDLEAMLKSALGSMNHSFSPPNSAPATSAPSFSSAPHAAAIPVPAPTPVYQAKPTNPTSTYHTTPNTTTASSPAVQVAPLSSTAPPAPWKATTFSPPIVDQTSTRMEKTSPAASSGPARNQLVRASSQHESKKMRFSRHPTYISRSMALPLIGSFAVQLLYILGENPGPGLAHNGEASESELRGVYKALRAAFRHTRQIFSEAAILNNEELEIKEIGDQETIFMANMASIASSIFEADDLDLVEAHDHFLSSFLSEPDGLDKDLATLFLNLKYFTLGAELSKLSPDDRECRLFLERLFPFNLEGQLQNLHPDTPLTDYERRFMWDMKVAREQLFETAKKTDLRQVLQERYTRDGLRTELSAYLRANEDFVLRYAESHGIELPNDDEIASEDLNVFGDAADTSLMNGTDFAAMGDSIASMLSAAMASSENLLRPAPASAPTPSLESPSAPQAPKNTAMAIDSMPDDGSNRHTSELLPMAEDVGKLIQEAIQRSSEAGATPQPVTTTPYTTSPAKAASLLSTPSVRAHTSAPPPPVGTSAARSNLTESVMDLTGLTNLIKEKLGQDAHNAQAAVPAVHALSAPPPPPVSAPTLAAAQQLAPTPALGLGSARTTAPTPIAPAYKPNQASSPVAQANAALTSMQNTFANSLAMYNRGPAYAFQPLPPPPVSTPPLHSISNNANRNGLPPNQSLPSAVLYQQARHAAASKTQSHIRREGLHSTRRPWSPDEEQALMAGLDMVKGPHWSQILQLFGANGTISDILRDRSQVQLKDKARNLKLFFLKASTEMPYYLQCVTGELKTRAPSQAARKEAEERARANNQEEQARVQGIMTLAGGLQDNKGPAPVEAAASATAAPEQPLKSTPSFTHGAANSNVVATTNGSLPLGGPTTTAANGAVANGQNRINTSSAPNVAANPGTQTSLPPQSTGAKQQPAAVQSQTPQLQQSQGQPAQAPKLAPGTNTQATAAAGTSAASIPVTRAPLSAADIALSAARNGYTAAAQALSAQQSSSQAISRALAPGTSPAMSASPSSLSLLGTSTSASIRSVSAGITAGMTAAINNAISNAALAARPSSTPLMTTAQRLAAANRAAGAAAAAALGKNASLSPSAQKLQQQQQQQQQQQNRRLQGSPSPVRSQASQSPVSVAARQPLAQASAPQSPRAAAPAMLSPASLSVSAALNQRTPSPLQVTASPGFVASQTVTQATPLTVTLTAAPSASATAPATTSAVTATPATASAASKVLERSSVPVAPVVPQAGSQKAAPVVSTANGLTSSTGSNNPSATTAPHAAGSAAALATATGASATPPAVRHTAASLAPTTSLAVPVVKVPPPLLQPQPRKEQTVDASEESVLRRLLASSPS</sequence>
<feature type="region of interest" description="Disordered" evidence="4">
    <location>
        <begin position="748"/>
        <end position="769"/>
    </location>
</feature>
<protein>
    <submittedName>
        <fullName evidence="6">TTAGGG repeat binding factor</fullName>
    </submittedName>
</protein>
<evidence type="ECO:0000259" key="5">
    <source>
        <dbReference type="PROSITE" id="PS51294"/>
    </source>
</evidence>
<feature type="region of interest" description="Disordered" evidence="4">
    <location>
        <begin position="1268"/>
        <end position="1288"/>
    </location>
</feature>
<evidence type="ECO:0000256" key="4">
    <source>
        <dbReference type="SAM" id="MobiDB-lite"/>
    </source>
</evidence>
<feature type="compositionally biased region" description="Low complexity" evidence="4">
    <location>
        <begin position="1383"/>
        <end position="1418"/>
    </location>
</feature>
<dbReference type="PANTHER" id="PTHR47807:SF1">
    <property type="entry name" value="PROTEIN TBF1"/>
    <property type="match status" value="1"/>
</dbReference>
<feature type="region of interest" description="Disordered" evidence="4">
    <location>
        <begin position="1055"/>
        <end position="1125"/>
    </location>
</feature>
<feature type="region of interest" description="Disordered" evidence="4">
    <location>
        <begin position="1"/>
        <end position="145"/>
    </location>
</feature>
<dbReference type="InterPro" id="IPR017930">
    <property type="entry name" value="Myb_dom"/>
</dbReference>
<comment type="caution">
    <text evidence="6">The sequence shown here is derived from an EMBL/GenBank/DDBJ whole genome shotgun (WGS) entry which is preliminary data.</text>
</comment>
<keyword evidence="1" id="KW-0238">DNA-binding</keyword>
<feature type="compositionally biased region" description="Low complexity" evidence="4">
    <location>
        <begin position="754"/>
        <end position="769"/>
    </location>
</feature>
<organism evidence="6 7">
    <name type="scientific">Sporothrix epigloea</name>
    <dbReference type="NCBI Taxonomy" id="1892477"/>
    <lineage>
        <taxon>Eukaryota</taxon>
        <taxon>Fungi</taxon>
        <taxon>Dikarya</taxon>
        <taxon>Ascomycota</taxon>
        <taxon>Pezizomycotina</taxon>
        <taxon>Sordariomycetes</taxon>
        <taxon>Sordariomycetidae</taxon>
        <taxon>Ophiostomatales</taxon>
        <taxon>Ophiostomataceae</taxon>
        <taxon>Sporothrix</taxon>
    </lineage>
</organism>
<dbReference type="Gene3D" id="1.10.10.60">
    <property type="entry name" value="Homeodomain-like"/>
    <property type="match status" value="1"/>
</dbReference>
<dbReference type="CDD" id="cd11660">
    <property type="entry name" value="SANT_TRF"/>
    <property type="match status" value="1"/>
</dbReference>
<feature type="compositionally biased region" description="Low complexity" evidence="4">
    <location>
        <begin position="274"/>
        <end position="299"/>
    </location>
</feature>
<dbReference type="Pfam" id="PF08558">
    <property type="entry name" value="TRF"/>
    <property type="match status" value="1"/>
</dbReference>
<evidence type="ECO:0000313" key="6">
    <source>
        <dbReference type="EMBL" id="CAK7264249.1"/>
    </source>
</evidence>
<reference evidence="6 7" key="1">
    <citation type="submission" date="2024-01" db="EMBL/GenBank/DDBJ databases">
        <authorList>
            <person name="Allen C."/>
            <person name="Tagirdzhanova G."/>
        </authorList>
    </citation>
    <scope>NUCLEOTIDE SEQUENCE [LARGE SCALE GENOMIC DNA]</scope>
    <source>
        <strain evidence="6 7">CBS 119000</strain>
    </source>
</reference>
<accession>A0ABP0D7Q7</accession>
<dbReference type="InterPro" id="IPR052833">
    <property type="entry name" value="Telomeric_DNA-bd_trans-reg"/>
</dbReference>
<feature type="compositionally biased region" description="Low complexity" evidence="4">
    <location>
        <begin position="1366"/>
        <end position="1376"/>
    </location>
</feature>
<feature type="compositionally biased region" description="Polar residues" evidence="4">
    <location>
        <begin position="696"/>
        <end position="705"/>
    </location>
</feature>
<feature type="region of interest" description="Disordered" evidence="4">
    <location>
        <begin position="917"/>
        <end position="978"/>
    </location>
</feature>
<evidence type="ECO:0000256" key="1">
    <source>
        <dbReference type="ARBA" id="ARBA00023125"/>
    </source>
</evidence>
<keyword evidence="7" id="KW-1185">Reference proteome</keyword>
<feature type="compositionally biased region" description="Low complexity" evidence="4">
    <location>
        <begin position="1188"/>
        <end position="1221"/>
    </location>
</feature>
<evidence type="ECO:0000256" key="3">
    <source>
        <dbReference type="ARBA" id="ARBA00023306"/>
    </source>
</evidence>
<keyword evidence="3" id="KW-0131">Cell cycle</keyword>
<dbReference type="Proteomes" id="UP001642502">
    <property type="component" value="Unassembled WGS sequence"/>
</dbReference>
<dbReference type="InterPro" id="IPR013867">
    <property type="entry name" value="Telomere_rpt-bd_fac_dimer_dom"/>
</dbReference>
<feature type="compositionally biased region" description="Low complexity" evidence="4">
    <location>
        <begin position="1097"/>
        <end position="1113"/>
    </location>
</feature>
<feature type="compositionally biased region" description="Low complexity" evidence="4">
    <location>
        <begin position="311"/>
        <end position="331"/>
    </location>
</feature>
<gene>
    <name evidence="6" type="primary">TBF1</name>
    <name evidence="6" type="ORF">SEPCBS119000_000892</name>
</gene>
<feature type="compositionally biased region" description="Polar residues" evidence="4">
    <location>
        <begin position="349"/>
        <end position="361"/>
    </location>
</feature>
<dbReference type="InterPro" id="IPR001005">
    <property type="entry name" value="SANT/Myb"/>
</dbReference>
<feature type="compositionally biased region" description="Basic and acidic residues" evidence="4">
    <location>
        <begin position="1062"/>
        <end position="1071"/>
    </location>
</feature>
<feature type="compositionally biased region" description="Polar residues" evidence="4">
    <location>
        <begin position="930"/>
        <end position="947"/>
    </location>
</feature>
<feature type="region of interest" description="Disordered" evidence="4">
    <location>
        <begin position="274"/>
        <end position="393"/>
    </location>
</feature>
<name>A0ABP0D7Q7_9PEZI</name>
<feature type="compositionally biased region" description="Low complexity" evidence="4">
    <location>
        <begin position="1"/>
        <end position="25"/>
    </location>
</feature>
<feature type="domain" description="HTH myb-type" evidence="5">
    <location>
        <begin position="976"/>
        <end position="1028"/>
    </location>
</feature>
<dbReference type="InterPro" id="IPR009057">
    <property type="entry name" value="Homeodomain-like_sf"/>
</dbReference>
<feature type="compositionally biased region" description="Polar residues" evidence="4">
    <location>
        <begin position="108"/>
        <end position="137"/>
    </location>
</feature>
<feature type="compositionally biased region" description="Polar residues" evidence="4">
    <location>
        <begin position="1157"/>
        <end position="1184"/>
    </location>
</feature>
<feature type="region of interest" description="Disordered" evidence="4">
    <location>
        <begin position="1582"/>
        <end position="1613"/>
    </location>
</feature>
<proteinExistence type="predicted"/>
<feature type="region of interest" description="Disordered" evidence="4">
    <location>
        <begin position="777"/>
        <end position="796"/>
    </location>
</feature>
<dbReference type="SUPFAM" id="SSF46689">
    <property type="entry name" value="Homeodomain-like"/>
    <property type="match status" value="1"/>
</dbReference>
<feature type="compositionally biased region" description="Low complexity" evidence="4">
    <location>
        <begin position="1533"/>
        <end position="1542"/>
    </location>
</feature>
<dbReference type="SMART" id="SM00717">
    <property type="entry name" value="SANT"/>
    <property type="match status" value="1"/>
</dbReference>
<dbReference type="PANTHER" id="PTHR47807">
    <property type="entry name" value="PROTEIN TBF1"/>
    <property type="match status" value="1"/>
</dbReference>
<evidence type="ECO:0000313" key="7">
    <source>
        <dbReference type="Proteomes" id="UP001642502"/>
    </source>
</evidence>
<dbReference type="EMBL" id="CAWUON010000006">
    <property type="protein sequence ID" value="CAK7264249.1"/>
    <property type="molecule type" value="Genomic_DNA"/>
</dbReference>
<feature type="region of interest" description="Disordered" evidence="4">
    <location>
        <begin position="1507"/>
        <end position="1542"/>
    </location>
</feature>
<feature type="region of interest" description="Disordered" evidence="4">
    <location>
        <begin position="1358"/>
        <end position="1418"/>
    </location>
</feature>
<keyword evidence="2" id="KW-0539">Nucleus</keyword>
<dbReference type="PROSITE" id="PS51294">
    <property type="entry name" value="HTH_MYB"/>
    <property type="match status" value="1"/>
</dbReference>
<feature type="region of interest" description="Disordered" evidence="4">
    <location>
        <begin position="688"/>
        <end position="729"/>
    </location>
</feature>
<feature type="region of interest" description="Disordered" evidence="4">
    <location>
        <begin position="1155"/>
        <end position="1221"/>
    </location>
</feature>
<feature type="compositionally biased region" description="Polar residues" evidence="4">
    <location>
        <begin position="1114"/>
        <end position="1125"/>
    </location>
</feature>
<feature type="compositionally biased region" description="Polar residues" evidence="4">
    <location>
        <begin position="1519"/>
        <end position="1532"/>
    </location>
</feature>
<evidence type="ECO:0000256" key="2">
    <source>
        <dbReference type="ARBA" id="ARBA00023242"/>
    </source>
</evidence>